<evidence type="ECO:0000313" key="1">
    <source>
        <dbReference type="EMBL" id="GFN90898.1"/>
    </source>
</evidence>
<reference evidence="1 2" key="1">
    <citation type="journal article" date="2021" name="Elife">
        <title>Chloroplast acquisition without the gene transfer in kleptoplastic sea slugs, Plakobranchus ocellatus.</title>
        <authorList>
            <person name="Maeda T."/>
            <person name="Takahashi S."/>
            <person name="Yoshida T."/>
            <person name="Shimamura S."/>
            <person name="Takaki Y."/>
            <person name="Nagai Y."/>
            <person name="Toyoda A."/>
            <person name="Suzuki Y."/>
            <person name="Arimoto A."/>
            <person name="Ishii H."/>
            <person name="Satoh N."/>
            <person name="Nishiyama T."/>
            <person name="Hasebe M."/>
            <person name="Maruyama T."/>
            <person name="Minagawa J."/>
            <person name="Obokata J."/>
            <person name="Shigenobu S."/>
        </authorList>
    </citation>
    <scope>NUCLEOTIDE SEQUENCE [LARGE SCALE GENOMIC DNA]</scope>
</reference>
<accession>A0AAV3Z6E2</accession>
<sequence>MEPPAYLDYLGGSEEVRYRAGWTRPVSSGDKEIWAVGIEANGLGRRGGRRPFSLTIIRQSNQAQAPLNLIYCEQNEDLGVTKCRQNPLSIINP</sequence>
<gene>
    <name evidence="1" type="ORF">PoB_001740400</name>
</gene>
<comment type="caution">
    <text evidence="1">The sequence shown here is derived from an EMBL/GenBank/DDBJ whole genome shotgun (WGS) entry which is preliminary data.</text>
</comment>
<dbReference type="Proteomes" id="UP000735302">
    <property type="component" value="Unassembled WGS sequence"/>
</dbReference>
<keyword evidence="2" id="KW-1185">Reference proteome</keyword>
<name>A0AAV3Z6E2_9GAST</name>
<proteinExistence type="predicted"/>
<evidence type="ECO:0000313" key="2">
    <source>
        <dbReference type="Proteomes" id="UP000735302"/>
    </source>
</evidence>
<dbReference type="AlphaFoldDB" id="A0AAV3Z6E2"/>
<organism evidence="1 2">
    <name type="scientific">Plakobranchus ocellatus</name>
    <dbReference type="NCBI Taxonomy" id="259542"/>
    <lineage>
        <taxon>Eukaryota</taxon>
        <taxon>Metazoa</taxon>
        <taxon>Spiralia</taxon>
        <taxon>Lophotrochozoa</taxon>
        <taxon>Mollusca</taxon>
        <taxon>Gastropoda</taxon>
        <taxon>Heterobranchia</taxon>
        <taxon>Euthyneura</taxon>
        <taxon>Panpulmonata</taxon>
        <taxon>Sacoglossa</taxon>
        <taxon>Placobranchoidea</taxon>
        <taxon>Plakobranchidae</taxon>
        <taxon>Plakobranchus</taxon>
    </lineage>
</organism>
<protein>
    <submittedName>
        <fullName evidence="1">Uncharacterized protein</fullName>
    </submittedName>
</protein>
<dbReference type="EMBL" id="BLXT01002074">
    <property type="protein sequence ID" value="GFN90898.1"/>
    <property type="molecule type" value="Genomic_DNA"/>
</dbReference>